<evidence type="ECO:0000313" key="2">
    <source>
        <dbReference type="EMBL" id="OGE64342.1"/>
    </source>
</evidence>
<feature type="transmembrane region" description="Helical" evidence="1">
    <location>
        <begin position="12"/>
        <end position="35"/>
    </location>
</feature>
<keyword evidence="1" id="KW-1133">Transmembrane helix</keyword>
<keyword evidence="1" id="KW-0812">Transmembrane</keyword>
<organism evidence="2 3">
    <name type="scientific">Candidatus Daviesbacteria bacterium RIFCSPLOWO2_02_FULL_36_7</name>
    <dbReference type="NCBI Taxonomy" id="1797792"/>
    <lineage>
        <taxon>Bacteria</taxon>
        <taxon>Candidatus Daviesiibacteriota</taxon>
    </lineage>
</organism>
<proteinExistence type="predicted"/>
<accession>A0A1F5MG54</accession>
<evidence type="ECO:0000256" key="1">
    <source>
        <dbReference type="SAM" id="Phobius"/>
    </source>
</evidence>
<name>A0A1F5MG54_9BACT</name>
<dbReference type="InterPro" id="IPR007445">
    <property type="entry name" value="PilO"/>
</dbReference>
<dbReference type="InterPro" id="IPR014717">
    <property type="entry name" value="Transl_elong_EF1B/ribsomal_bS6"/>
</dbReference>
<reference evidence="2 3" key="1">
    <citation type="journal article" date="2016" name="Nat. Commun.">
        <title>Thousands of microbial genomes shed light on interconnected biogeochemical processes in an aquifer system.</title>
        <authorList>
            <person name="Anantharaman K."/>
            <person name="Brown C.T."/>
            <person name="Hug L.A."/>
            <person name="Sharon I."/>
            <person name="Castelle C.J."/>
            <person name="Probst A.J."/>
            <person name="Thomas B.C."/>
            <person name="Singh A."/>
            <person name="Wilkins M.J."/>
            <person name="Karaoz U."/>
            <person name="Brodie E.L."/>
            <person name="Williams K.H."/>
            <person name="Hubbard S.S."/>
            <person name="Banfield J.F."/>
        </authorList>
    </citation>
    <scope>NUCLEOTIDE SEQUENCE [LARGE SCALE GENOMIC DNA]</scope>
</reference>
<sequence length="232" mass="24968">MKKADILKFYQTYRLFIFPAVVALSSLFLILFVIYPQTAKLISNQEDANALFAKSKILATKAAALKSINPEDVSQKVSYALQSLPADKDYGSTLDLLQQLIAQSGFSIASISFGSSSKVGDTDGFEVKLEVKGVKILLQSLLNNLENSSRLVRINSIDVASSQGTQAIDVSLAVEILYSQLPQSFGAEDAPLPQISQAEDELLAIIARTTTTVTTSETGGVSSPRGKVNPFE</sequence>
<dbReference type="Pfam" id="PF04350">
    <property type="entry name" value="PilO"/>
    <property type="match status" value="1"/>
</dbReference>
<dbReference type="Proteomes" id="UP000178859">
    <property type="component" value="Unassembled WGS sequence"/>
</dbReference>
<dbReference type="Gene3D" id="3.30.70.60">
    <property type="match status" value="1"/>
</dbReference>
<dbReference type="EMBL" id="MFDT01000068">
    <property type="protein sequence ID" value="OGE64342.1"/>
    <property type="molecule type" value="Genomic_DNA"/>
</dbReference>
<evidence type="ECO:0000313" key="3">
    <source>
        <dbReference type="Proteomes" id="UP000178859"/>
    </source>
</evidence>
<gene>
    <name evidence="2" type="ORF">A3I48_02995</name>
</gene>
<comment type="caution">
    <text evidence="2">The sequence shown here is derived from an EMBL/GenBank/DDBJ whole genome shotgun (WGS) entry which is preliminary data.</text>
</comment>
<protein>
    <submittedName>
        <fullName evidence="2">Uncharacterized protein</fullName>
    </submittedName>
</protein>
<dbReference type="AlphaFoldDB" id="A0A1F5MG54"/>
<keyword evidence="1" id="KW-0472">Membrane</keyword>